<dbReference type="Gene3D" id="3.30.900.10">
    <property type="entry name" value="HORMA domain"/>
    <property type="match status" value="1"/>
</dbReference>
<dbReference type="PROSITE" id="PS50815">
    <property type="entry name" value="HORMA"/>
    <property type="match status" value="1"/>
</dbReference>
<dbReference type="HOGENOM" id="CLU_050394_0_0_1"/>
<gene>
    <name evidence="3" type="ORF">M407DRAFT_121466</name>
</gene>
<dbReference type="InterPro" id="IPR045091">
    <property type="entry name" value="Mad2-like"/>
</dbReference>
<dbReference type="InterPro" id="IPR036570">
    <property type="entry name" value="HORMA_dom_sf"/>
</dbReference>
<dbReference type="SUPFAM" id="SSF56019">
    <property type="entry name" value="The spindle assembly checkpoint protein mad2"/>
    <property type="match status" value="1"/>
</dbReference>
<dbReference type="PANTHER" id="PTHR11842:SF10">
    <property type="entry name" value="MITOTIC SPINDLE ASSEMBLY CHECKPOINT PROTEIN MAD2B"/>
    <property type="match status" value="1"/>
</dbReference>
<sequence length="230" mass="25807">MSLSYTDTVISICEFLEATFHTILCLRQVYPSQVFVRRRKYDAPVFQSRSPSLNEYLASCIKSIGQELLVGNVRSVVLVIKDKSDVALERFVFSVNVMIGIDQQHQDTPIPDAMTRDNLQQFFRSFLVKLGSTEAQMLGNDDDEEELRFSVVLEMKEGTVPTATPNEQDPVPWVPAVLQHTTAGASGEGDVYMVRAVETGIINFSLAIQESEEKIQRSRSRVSKGKERLG</sequence>
<dbReference type="AlphaFoldDB" id="A0A0C3QIH9"/>
<dbReference type="GO" id="GO:0016035">
    <property type="term" value="C:zeta DNA polymerase complex"/>
    <property type="evidence" value="ECO:0007669"/>
    <property type="project" value="TreeGrafter"/>
</dbReference>
<evidence type="ECO:0000313" key="3">
    <source>
        <dbReference type="EMBL" id="KIO31855.1"/>
    </source>
</evidence>
<reference evidence="3 4" key="1">
    <citation type="submission" date="2014-04" db="EMBL/GenBank/DDBJ databases">
        <authorList>
            <consortium name="DOE Joint Genome Institute"/>
            <person name="Kuo A."/>
            <person name="Girlanda M."/>
            <person name="Perotto S."/>
            <person name="Kohler A."/>
            <person name="Nagy L.G."/>
            <person name="Floudas D."/>
            <person name="Copeland A."/>
            <person name="Barry K.W."/>
            <person name="Cichocki N."/>
            <person name="Veneault-Fourrey C."/>
            <person name="LaButti K."/>
            <person name="Lindquist E.A."/>
            <person name="Lipzen A."/>
            <person name="Lundell T."/>
            <person name="Morin E."/>
            <person name="Murat C."/>
            <person name="Sun H."/>
            <person name="Tunlid A."/>
            <person name="Henrissat B."/>
            <person name="Grigoriev I.V."/>
            <person name="Hibbett D.S."/>
            <person name="Martin F."/>
            <person name="Nordberg H.P."/>
            <person name="Cantor M.N."/>
            <person name="Hua S.X."/>
        </authorList>
    </citation>
    <scope>NUCLEOTIDE SEQUENCE [LARGE SCALE GENOMIC DNA]</scope>
    <source>
        <strain evidence="3 4">MUT 4182</strain>
    </source>
</reference>
<organism evidence="3 4">
    <name type="scientific">Tulasnella calospora MUT 4182</name>
    <dbReference type="NCBI Taxonomy" id="1051891"/>
    <lineage>
        <taxon>Eukaryota</taxon>
        <taxon>Fungi</taxon>
        <taxon>Dikarya</taxon>
        <taxon>Basidiomycota</taxon>
        <taxon>Agaricomycotina</taxon>
        <taxon>Agaricomycetes</taxon>
        <taxon>Cantharellales</taxon>
        <taxon>Tulasnellaceae</taxon>
        <taxon>Tulasnella</taxon>
    </lineage>
</organism>
<dbReference type="Proteomes" id="UP000054248">
    <property type="component" value="Unassembled WGS sequence"/>
</dbReference>
<dbReference type="InterPro" id="IPR003511">
    <property type="entry name" value="HORMA_dom"/>
</dbReference>
<accession>A0A0C3QIH9</accession>
<evidence type="ECO:0000313" key="4">
    <source>
        <dbReference type="Proteomes" id="UP000054248"/>
    </source>
</evidence>
<name>A0A0C3QIH9_9AGAM</name>
<dbReference type="Pfam" id="PF02301">
    <property type="entry name" value="HORMA"/>
    <property type="match status" value="1"/>
</dbReference>
<evidence type="ECO:0000256" key="1">
    <source>
        <dbReference type="ARBA" id="ARBA00010348"/>
    </source>
</evidence>
<protein>
    <recommendedName>
        <fullName evidence="2">HORMA domain-containing protein</fullName>
    </recommendedName>
</protein>
<dbReference type="STRING" id="1051891.A0A0C3QIH9"/>
<evidence type="ECO:0000259" key="2">
    <source>
        <dbReference type="PROSITE" id="PS50815"/>
    </source>
</evidence>
<dbReference type="PANTHER" id="PTHR11842">
    <property type="entry name" value="MITOTIC SPINDLE ASSEMBLY CHECKPOINT PROTEIN MAD2"/>
    <property type="match status" value="1"/>
</dbReference>
<proteinExistence type="inferred from homology"/>
<feature type="domain" description="HORMA" evidence="2">
    <location>
        <begin position="6"/>
        <end position="208"/>
    </location>
</feature>
<comment type="similarity">
    <text evidence="1">Belongs to the MAD2 family.</text>
</comment>
<dbReference type="OrthoDB" id="21254at2759"/>
<keyword evidence="4" id="KW-1185">Reference proteome</keyword>
<dbReference type="EMBL" id="KN822959">
    <property type="protein sequence ID" value="KIO31855.1"/>
    <property type="molecule type" value="Genomic_DNA"/>
</dbReference>
<reference evidence="4" key="2">
    <citation type="submission" date="2015-01" db="EMBL/GenBank/DDBJ databases">
        <title>Evolutionary Origins and Diversification of the Mycorrhizal Mutualists.</title>
        <authorList>
            <consortium name="DOE Joint Genome Institute"/>
            <consortium name="Mycorrhizal Genomics Consortium"/>
            <person name="Kohler A."/>
            <person name="Kuo A."/>
            <person name="Nagy L.G."/>
            <person name="Floudas D."/>
            <person name="Copeland A."/>
            <person name="Barry K.W."/>
            <person name="Cichocki N."/>
            <person name="Veneault-Fourrey C."/>
            <person name="LaButti K."/>
            <person name="Lindquist E.A."/>
            <person name="Lipzen A."/>
            <person name="Lundell T."/>
            <person name="Morin E."/>
            <person name="Murat C."/>
            <person name="Riley R."/>
            <person name="Ohm R."/>
            <person name="Sun H."/>
            <person name="Tunlid A."/>
            <person name="Henrissat B."/>
            <person name="Grigoriev I.V."/>
            <person name="Hibbett D.S."/>
            <person name="Martin F."/>
        </authorList>
    </citation>
    <scope>NUCLEOTIDE SEQUENCE [LARGE SCALE GENOMIC DNA]</scope>
    <source>
        <strain evidence="4">MUT 4182</strain>
    </source>
</reference>